<accession>A0ABY5S6J8</accession>
<feature type="transmembrane region" description="Helical" evidence="7">
    <location>
        <begin position="155"/>
        <end position="173"/>
    </location>
</feature>
<dbReference type="Pfam" id="PF00528">
    <property type="entry name" value="BPD_transp_1"/>
    <property type="match status" value="1"/>
</dbReference>
<evidence type="ECO:0000313" key="9">
    <source>
        <dbReference type="EMBL" id="UVI29529.1"/>
    </source>
</evidence>
<dbReference type="PANTHER" id="PTHR43744:SF1">
    <property type="entry name" value="BINDING-PROTEIN-DEPENDENT TRANSPORT SYSTEMS INNER MEMBRANE COMPONENT"/>
    <property type="match status" value="1"/>
</dbReference>
<name>A0ABY5S6J8_9BACL</name>
<evidence type="ECO:0000313" key="10">
    <source>
        <dbReference type="Proteomes" id="UP001057877"/>
    </source>
</evidence>
<proteinExistence type="inferred from homology"/>
<evidence type="ECO:0000256" key="3">
    <source>
        <dbReference type="ARBA" id="ARBA00022475"/>
    </source>
</evidence>
<keyword evidence="6 7" id="KW-0472">Membrane</keyword>
<dbReference type="RefSeq" id="WP_258385618.1">
    <property type="nucleotide sequence ID" value="NZ_CP091430.1"/>
</dbReference>
<dbReference type="InterPro" id="IPR000515">
    <property type="entry name" value="MetI-like"/>
</dbReference>
<keyword evidence="5 7" id="KW-1133">Transmembrane helix</keyword>
<feature type="transmembrane region" description="Helical" evidence="7">
    <location>
        <begin position="119"/>
        <end position="135"/>
    </location>
</feature>
<feature type="transmembrane region" description="Helical" evidence="7">
    <location>
        <begin position="21"/>
        <end position="39"/>
    </location>
</feature>
<reference evidence="9" key="1">
    <citation type="submission" date="2022-01" db="EMBL/GenBank/DDBJ databases">
        <title>Paenibacillus spongiae sp. nov., isolated from marine sponge.</title>
        <authorList>
            <person name="Li Z."/>
            <person name="Zhang M."/>
        </authorList>
    </citation>
    <scope>NUCLEOTIDE SEQUENCE</scope>
    <source>
        <strain evidence="9">PHS-Z3</strain>
    </source>
</reference>
<comment type="subcellular location">
    <subcellularLocation>
        <location evidence="1 7">Cell membrane</location>
        <topology evidence="1 7">Multi-pass membrane protein</topology>
    </subcellularLocation>
</comment>
<gene>
    <name evidence="9" type="ORF">L1F29_29610</name>
</gene>
<evidence type="ECO:0000256" key="1">
    <source>
        <dbReference type="ARBA" id="ARBA00004651"/>
    </source>
</evidence>
<dbReference type="SUPFAM" id="SSF161098">
    <property type="entry name" value="MetI-like"/>
    <property type="match status" value="1"/>
</dbReference>
<evidence type="ECO:0000256" key="2">
    <source>
        <dbReference type="ARBA" id="ARBA00022448"/>
    </source>
</evidence>
<feature type="transmembrane region" description="Helical" evidence="7">
    <location>
        <begin position="83"/>
        <end position="107"/>
    </location>
</feature>
<feature type="transmembrane region" description="Helical" evidence="7">
    <location>
        <begin position="257"/>
        <end position="276"/>
    </location>
</feature>
<evidence type="ECO:0000259" key="8">
    <source>
        <dbReference type="PROSITE" id="PS50928"/>
    </source>
</evidence>
<dbReference type="EMBL" id="CP091430">
    <property type="protein sequence ID" value="UVI29529.1"/>
    <property type="molecule type" value="Genomic_DNA"/>
</dbReference>
<evidence type="ECO:0000256" key="4">
    <source>
        <dbReference type="ARBA" id="ARBA00022692"/>
    </source>
</evidence>
<comment type="similarity">
    <text evidence="7">Belongs to the binding-protein-dependent transport system permease family.</text>
</comment>
<evidence type="ECO:0000256" key="6">
    <source>
        <dbReference type="ARBA" id="ARBA00023136"/>
    </source>
</evidence>
<keyword evidence="3" id="KW-1003">Cell membrane</keyword>
<feature type="transmembrane region" description="Helical" evidence="7">
    <location>
        <begin position="194"/>
        <end position="219"/>
    </location>
</feature>
<feature type="domain" description="ABC transmembrane type-1" evidence="8">
    <location>
        <begin position="84"/>
        <end position="276"/>
    </location>
</feature>
<keyword evidence="10" id="KW-1185">Reference proteome</keyword>
<dbReference type="PROSITE" id="PS50928">
    <property type="entry name" value="ABC_TM1"/>
    <property type="match status" value="1"/>
</dbReference>
<dbReference type="PANTHER" id="PTHR43744">
    <property type="entry name" value="ABC TRANSPORTER PERMEASE PROTEIN MG189-RELATED-RELATED"/>
    <property type="match status" value="1"/>
</dbReference>
<keyword evidence="2 7" id="KW-0813">Transport</keyword>
<dbReference type="Proteomes" id="UP001057877">
    <property type="component" value="Chromosome"/>
</dbReference>
<dbReference type="InterPro" id="IPR035906">
    <property type="entry name" value="MetI-like_sf"/>
</dbReference>
<dbReference type="Gene3D" id="1.10.3720.10">
    <property type="entry name" value="MetI-like"/>
    <property type="match status" value="1"/>
</dbReference>
<organism evidence="9 10">
    <name type="scientific">Paenibacillus spongiae</name>
    <dbReference type="NCBI Taxonomy" id="2909671"/>
    <lineage>
        <taxon>Bacteria</taxon>
        <taxon>Bacillati</taxon>
        <taxon>Bacillota</taxon>
        <taxon>Bacilli</taxon>
        <taxon>Bacillales</taxon>
        <taxon>Paenibacillaceae</taxon>
        <taxon>Paenibacillus</taxon>
    </lineage>
</organism>
<keyword evidence="4 7" id="KW-0812">Transmembrane</keyword>
<evidence type="ECO:0000256" key="5">
    <source>
        <dbReference type="ARBA" id="ARBA00022989"/>
    </source>
</evidence>
<sequence>MLLKKRLKKLYPLTVPDGLRLLFVTLYAIMSVIPIIYIFNTAFKPLSELFLYPPRFFVNNPSFHNFYDLFFALKLSVLPFSRYVFNSVVVTAITIIAAVVISTMGAYSLSRMRFPGKDWIFSVIIISLMFSPEAVKITRYLVVTKLGLMNSYSGHILPHLALPICIFLIKQFMDQIPRELSEAAKIDGASEWRIFATVVVPNVKPAIGTAAILTFQAVWGDTETSTYFMTDESMKTLPYFVQTMTGGLTTVVARQGASAAAGLLLFIPNLIIFVILQRCMINTLVNSGIK</sequence>
<evidence type="ECO:0000256" key="7">
    <source>
        <dbReference type="RuleBase" id="RU363032"/>
    </source>
</evidence>
<dbReference type="CDD" id="cd06261">
    <property type="entry name" value="TM_PBP2"/>
    <property type="match status" value="1"/>
</dbReference>
<protein>
    <submittedName>
        <fullName evidence="9">Carbohydrate ABC transporter permease</fullName>
    </submittedName>
</protein>